<accession>G7KZ41</accession>
<dbReference type="Proteomes" id="UP000002051">
    <property type="component" value="Unassembled WGS sequence"/>
</dbReference>
<evidence type="ECO:0000313" key="2">
    <source>
        <dbReference type="EnsemblPlants" id="AES79045"/>
    </source>
</evidence>
<dbReference type="EnsemblPlants" id="AES79045">
    <property type="protein sequence ID" value="AES79045"/>
    <property type="gene ID" value="MTR_7g053070"/>
</dbReference>
<dbReference type="HOGENOM" id="CLU_2907501_0_0_1"/>
<name>G7KZ41_MEDTR</name>
<organism evidence="1 3">
    <name type="scientific">Medicago truncatula</name>
    <name type="common">Barrel medic</name>
    <name type="synonym">Medicago tribuloides</name>
    <dbReference type="NCBI Taxonomy" id="3880"/>
    <lineage>
        <taxon>Eukaryota</taxon>
        <taxon>Viridiplantae</taxon>
        <taxon>Streptophyta</taxon>
        <taxon>Embryophyta</taxon>
        <taxon>Tracheophyta</taxon>
        <taxon>Spermatophyta</taxon>
        <taxon>Magnoliopsida</taxon>
        <taxon>eudicotyledons</taxon>
        <taxon>Gunneridae</taxon>
        <taxon>Pentapetalae</taxon>
        <taxon>rosids</taxon>
        <taxon>fabids</taxon>
        <taxon>Fabales</taxon>
        <taxon>Fabaceae</taxon>
        <taxon>Papilionoideae</taxon>
        <taxon>50 kb inversion clade</taxon>
        <taxon>NPAAA clade</taxon>
        <taxon>Hologalegina</taxon>
        <taxon>IRL clade</taxon>
        <taxon>Trifolieae</taxon>
        <taxon>Medicago</taxon>
    </lineage>
</organism>
<gene>
    <name evidence="1" type="ordered locus">MTR_7g053070</name>
</gene>
<proteinExistence type="predicted"/>
<keyword evidence="3" id="KW-1185">Reference proteome</keyword>
<evidence type="ECO:0000313" key="1">
    <source>
        <dbReference type="EMBL" id="AES79045.1"/>
    </source>
</evidence>
<dbReference type="EMBL" id="CM001223">
    <property type="protein sequence ID" value="AES79045.1"/>
    <property type="molecule type" value="Genomic_DNA"/>
</dbReference>
<dbReference type="AlphaFoldDB" id="G7KZ41"/>
<reference evidence="1 3" key="1">
    <citation type="journal article" date="2011" name="Nature">
        <title>The Medicago genome provides insight into the evolution of rhizobial symbioses.</title>
        <authorList>
            <person name="Young N.D."/>
            <person name="Debelle F."/>
            <person name="Oldroyd G.E."/>
            <person name="Geurts R."/>
            <person name="Cannon S.B."/>
            <person name="Udvardi M.K."/>
            <person name="Benedito V.A."/>
            <person name="Mayer K.F."/>
            <person name="Gouzy J."/>
            <person name="Schoof H."/>
            <person name="Van de Peer Y."/>
            <person name="Proost S."/>
            <person name="Cook D.R."/>
            <person name="Meyers B.C."/>
            <person name="Spannagl M."/>
            <person name="Cheung F."/>
            <person name="De Mita S."/>
            <person name="Krishnakumar V."/>
            <person name="Gundlach H."/>
            <person name="Zhou S."/>
            <person name="Mudge J."/>
            <person name="Bharti A.K."/>
            <person name="Murray J.D."/>
            <person name="Naoumkina M.A."/>
            <person name="Rosen B."/>
            <person name="Silverstein K.A."/>
            <person name="Tang H."/>
            <person name="Rombauts S."/>
            <person name="Zhao P.X."/>
            <person name="Zhou P."/>
            <person name="Barbe V."/>
            <person name="Bardou P."/>
            <person name="Bechner M."/>
            <person name="Bellec A."/>
            <person name="Berger A."/>
            <person name="Berges H."/>
            <person name="Bidwell S."/>
            <person name="Bisseling T."/>
            <person name="Choisne N."/>
            <person name="Couloux A."/>
            <person name="Denny R."/>
            <person name="Deshpande S."/>
            <person name="Dai X."/>
            <person name="Doyle J.J."/>
            <person name="Dudez A.M."/>
            <person name="Farmer A.D."/>
            <person name="Fouteau S."/>
            <person name="Franken C."/>
            <person name="Gibelin C."/>
            <person name="Gish J."/>
            <person name="Goldstein S."/>
            <person name="Gonzalez A.J."/>
            <person name="Green P.J."/>
            <person name="Hallab A."/>
            <person name="Hartog M."/>
            <person name="Hua A."/>
            <person name="Humphray S.J."/>
            <person name="Jeong D.H."/>
            <person name="Jing Y."/>
            <person name="Jocker A."/>
            <person name="Kenton S.M."/>
            <person name="Kim D.J."/>
            <person name="Klee K."/>
            <person name="Lai H."/>
            <person name="Lang C."/>
            <person name="Lin S."/>
            <person name="Macmil S.L."/>
            <person name="Magdelenat G."/>
            <person name="Matthews L."/>
            <person name="McCorrison J."/>
            <person name="Monaghan E.L."/>
            <person name="Mun J.H."/>
            <person name="Najar F.Z."/>
            <person name="Nicholson C."/>
            <person name="Noirot C."/>
            <person name="O'Bleness M."/>
            <person name="Paule C.R."/>
            <person name="Poulain J."/>
            <person name="Prion F."/>
            <person name="Qin B."/>
            <person name="Qu C."/>
            <person name="Retzel E.F."/>
            <person name="Riddle C."/>
            <person name="Sallet E."/>
            <person name="Samain S."/>
            <person name="Samson N."/>
            <person name="Sanders I."/>
            <person name="Saurat O."/>
            <person name="Scarpelli C."/>
            <person name="Schiex T."/>
            <person name="Segurens B."/>
            <person name="Severin A.J."/>
            <person name="Sherrier D.J."/>
            <person name="Shi R."/>
            <person name="Sims S."/>
            <person name="Singer S.R."/>
            <person name="Sinharoy S."/>
            <person name="Sterck L."/>
            <person name="Viollet A."/>
            <person name="Wang B.B."/>
            <person name="Wang K."/>
            <person name="Wang M."/>
            <person name="Wang X."/>
            <person name="Warfsmann J."/>
            <person name="Weissenbach J."/>
            <person name="White D.D."/>
            <person name="White J.D."/>
            <person name="Wiley G.B."/>
            <person name="Wincker P."/>
            <person name="Xing Y."/>
            <person name="Yang L."/>
            <person name="Yao Z."/>
            <person name="Ying F."/>
            <person name="Zhai J."/>
            <person name="Zhou L."/>
            <person name="Zuber A."/>
            <person name="Denarie J."/>
            <person name="Dixon R.A."/>
            <person name="May G.D."/>
            <person name="Schwartz D.C."/>
            <person name="Rogers J."/>
            <person name="Quetier F."/>
            <person name="Town C.D."/>
            <person name="Roe B.A."/>
        </authorList>
    </citation>
    <scope>NUCLEOTIDE SEQUENCE [LARGE SCALE GENOMIC DNA]</scope>
    <source>
        <strain evidence="1">A17</strain>
        <strain evidence="2 3">cv. Jemalong A17</strain>
    </source>
</reference>
<evidence type="ECO:0000313" key="3">
    <source>
        <dbReference type="Proteomes" id="UP000002051"/>
    </source>
</evidence>
<reference evidence="2" key="3">
    <citation type="submission" date="2015-04" db="UniProtKB">
        <authorList>
            <consortium name="EnsemblPlants"/>
        </authorList>
    </citation>
    <scope>IDENTIFICATION</scope>
    <source>
        <strain evidence="2">cv. Jemalong A17</strain>
    </source>
</reference>
<reference evidence="1 3" key="2">
    <citation type="journal article" date="2014" name="BMC Genomics">
        <title>An improved genome release (version Mt4.0) for the model legume Medicago truncatula.</title>
        <authorList>
            <person name="Tang H."/>
            <person name="Krishnakumar V."/>
            <person name="Bidwell S."/>
            <person name="Rosen B."/>
            <person name="Chan A."/>
            <person name="Zhou S."/>
            <person name="Gentzbittel L."/>
            <person name="Childs K.L."/>
            <person name="Yandell M."/>
            <person name="Gundlach H."/>
            <person name="Mayer K.F."/>
            <person name="Schwartz D.C."/>
            <person name="Town C.D."/>
        </authorList>
    </citation>
    <scope>GENOME REANNOTATION</scope>
    <source>
        <strain evidence="2 3">cv. Jemalong A17</strain>
    </source>
</reference>
<protein>
    <submittedName>
        <fullName evidence="1 2">Uncharacterized protein</fullName>
    </submittedName>
</protein>
<sequence length="62" mass="6884">MRGRAVVDDFNNRRSLRLITAEAAVKIGSRSVQIEGNGTKIMDGRTQPKISKISIDVNSKRK</sequence>
<dbReference type="PaxDb" id="3880-AES79045"/>